<dbReference type="AlphaFoldDB" id="A0A2T2NC26"/>
<organism evidence="2 3">
    <name type="scientific">Corynespora cassiicola Philippines</name>
    <dbReference type="NCBI Taxonomy" id="1448308"/>
    <lineage>
        <taxon>Eukaryota</taxon>
        <taxon>Fungi</taxon>
        <taxon>Dikarya</taxon>
        <taxon>Ascomycota</taxon>
        <taxon>Pezizomycotina</taxon>
        <taxon>Dothideomycetes</taxon>
        <taxon>Pleosporomycetidae</taxon>
        <taxon>Pleosporales</taxon>
        <taxon>Corynesporascaceae</taxon>
        <taxon>Corynespora</taxon>
    </lineage>
</organism>
<gene>
    <name evidence="2" type="ORF">BS50DRAFT_576811</name>
</gene>
<name>A0A2T2NC26_CORCC</name>
<keyword evidence="3" id="KW-1185">Reference proteome</keyword>
<dbReference type="PANTHER" id="PTHR43142:SF11">
    <property type="entry name" value="CARBOXYLIC ESTER HYDROLASE"/>
    <property type="match status" value="1"/>
</dbReference>
<dbReference type="PANTHER" id="PTHR43142">
    <property type="entry name" value="CARBOXYLIC ESTER HYDROLASE"/>
    <property type="match status" value="1"/>
</dbReference>
<feature type="domain" description="Carboxylesterase type B" evidence="1">
    <location>
        <begin position="53"/>
        <end position="447"/>
    </location>
</feature>
<dbReference type="OrthoDB" id="3200163at2759"/>
<dbReference type="EMBL" id="KZ678140">
    <property type="protein sequence ID" value="PSN62973.1"/>
    <property type="molecule type" value="Genomic_DNA"/>
</dbReference>
<evidence type="ECO:0000259" key="1">
    <source>
        <dbReference type="Pfam" id="PF00135"/>
    </source>
</evidence>
<accession>A0A2T2NC26</accession>
<dbReference type="STRING" id="1448308.A0A2T2NC26"/>
<dbReference type="GO" id="GO:0016787">
    <property type="term" value="F:hydrolase activity"/>
    <property type="evidence" value="ECO:0007669"/>
    <property type="project" value="UniProtKB-KW"/>
</dbReference>
<keyword evidence="2" id="KW-0378">Hydrolase</keyword>
<dbReference type="Gene3D" id="3.40.50.1820">
    <property type="entry name" value="alpha/beta hydrolase"/>
    <property type="match status" value="1"/>
</dbReference>
<dbReference type="SUPFAM" id="SSF53474">
    <property type="entry name" value="alpha/beta-Hydrolases"/>
    <property type="match status" value="1"/>
</dbReference>
<sequence length="508" mass="55453">MGTPSICSQPCNLNNLLCCSPPPVSPPEAIQREFGFLQHTLPLPEVPSHSDLEGLNLNITLPLNSEGSVDWQAKLPTYVFIHGGGFAVGSSWYPHYNPTPLVKLSQEKGKPIVGITINYRLGLTGFLTSEELRKAGYKSNNGFHDQRTALQWIKKFIGGFGGNPDEITAVGESAGALSVTAFLLSKEPLMKRCLSTGGAVLLFKPIPSVVSESAYQKVLEAFGLEGKSPEDRIKGLLSVPADDLWQKVPMGTPLLPATDEDTYPGEPSFLKVASKEDDPGFMIPGRKWCSALMIGESKLDANILAYMGLDTQGPGIATKFINSVNKTLASHPEAASLLLSSYNITPSASDEEVVLLILRFASEISFYAPALAFAKGWPQTKDNKFFLYHFNEGIPWEGRFKGEAGHILDVAFLFQNFNEFLSDEQKAVARAYGEDFIEFMNGNDPWPPIEGDKMGARVYGPSSDGMTTKYVESGNPEEVGRRDVVLKLGELAGFDNILEAFHNFFQGL</sequence>
<dbReference type="Proteomes" id="UP000240883">
    <property type="component" value="Unassembled WGS sequence"/>
</dbReference>
<protein>
    <submittedName>
        <fullName evidence="2">Alpha/beta-hydrolase</fullName>
    </submittedName>
</protein>
<evidence type="ECO:0000313" key="3">
    <source>
        <dbReference type="Proteomes" id="UP000240883"/>
    </source>
</evidence>
<dbReference type="InterPro" id="IPR029058">
    <property type="entry name" value="AB_hydrolase_fold"/>
</dbReference>
<proteinExistence type="predicted"/>
<evidence type="ECO:0000313" key="2">
    <source>
        <dbReference type="EMBL" id="PSN62973.1"/>
    </source>
</evidence>
<reference evidence="2 3" key="1">
    <citation type="journal article" date="2018" name="Front. Microbiol.">
        <title>Genome-Wide Analysis of Corynespora cassiicola Leaf Fall Disease Putative Effectors.</title>
        <authorList>
            <person name="Lopez D."/>
            <person name="Ribeiro S."/>
            <person name="Label P."/>
            <person name="Fumanal B."/>
            <person name="Venisse J.S."/>
            <person name="Kohler A."/>
            <person name="de Oliveira R.R."/>
            <person name="Labutti K."/>
            <person name="Lipzen A."/>
            <person name="Lail K."/>
            <person name="Bauer D."/>
            <person name="Ohm R.A."/>
            <person name="Barry K.W."/>
            <person name="Spatafora J."/>
            <person name="Grigoriev I.V."/>
            <person name="Martin F.M."/>
            <person name="Pujade-Renaud V."/>
        </authorList>
    </citation>
    <scope>NUCLEOTIDE SEQUENCE [LARGE SCALE GENOMIC DNA]</scope>
    <source>
        <strain evidence="2 3">Philippines</strain>
    </source>
</reference>
<dbReference type="Pfam" id="PF00135">
    <property type="entry name" value="COesterase"/>
    <property type="match status" value="1"/>
</dbReference>
<dbReference type="InterPro" id="IPR002018">
    <property type="entry name" value="CarbesteraseB"/>
</dbReference>